<evidence type="ECO:0000256" key="1">
    <source>
        <dbReference type="SAM" id="Phobius"/>
    </source>
</evidence>
<feature type="transmembrane region" description="Helical" evidence="1">
    <location>
        <begin position="328"/>
        <end position="348"/>
    </location>
</feature>
<dbReference type="RefSeq" id="WP_133576044.1">
    <property type="nucleotide sequence ID" value="NZ_SNYC01000004.1"/>
</dbReference>
<evidence type="ECO:0000313" key="4">
    <source>
        <dbReference type="Proteomes" id="UP000295620"/>
    </source>
</evidence>
<dbReference type="GO" id="GO:0016747">
    <property type="term" value="F:acyltransferase activity, transferring groups other than amino-acyl groups"/>
    <property type="evidence" value="ECO:0007669"/>
    <property type="project" value="InterPro"/>
</dbReference>
<dbReference type="InterPro" id="IPR050879">
    <property type="entry name" value="Acyltransferase_3"/>
</dbReference>
<feature type="transmembrane region" description="Helical" evidence="1">
    <location>
        <begin position="262"/>
        <end position="282"/>
    </location>
</feature>
<dbReference type="InterPro" id="IPR002656">
    <property type="entry name" value="Acyl_transf_3_dom"/>
</dbReference>
<reference evidence="3 4" key="1">
    <citation type="submission" date="2019-03" db="EMBL/GenBank/DDBJ databases">
        <title>Genomic Encyclopedia of Archaeal and Bacterial Type Strains, Phase II (KMG-II): from individual species to whole genera.</title>
        <authorList>
            <person name="Goeker M."/>
        </authorList>
    </citation>
    <scope>NUCLEOTIDE SEQUENCE [LARGE SCALE GENOMIC DNA]</scope>
    <source>
        <strain evidence="3 4">DSM 19035</strain>
    </source>
</reference>
<feature type="domain" description="Acyltransferase 3" evidence="2">
    <location>
        <begin position="7"/>
        <end position="345"/>
    </location>
</feature>
<dbReference type="Proteomes" id="UP000295620">
    <property type="component" value="Unassembled WGS sequence"/>
</dbReference>
<comment type="caution">
    <text evidence="3">The sequence shown here is derived from an EMBL/GenBank/DDBJ whole genome shotgun (WGS) entry which is preliminary data.</text>
</comment>
<dbReference type="PANTHER" id="PTHR23028">
    <property type="entry name" value="ACETYLTRANSFERASE"/>
    <property type="match status" value="1"/>
</dbReference>
<dbReference type="PANTHER" id="PTHR23028:SF53">
    <property type="entry name" value="ACYL_TRANSF_3 DOMAIN-CONTAINING PROTEIN"/>
    <property type="match status" value="1"/>
</dbReference>
<keyword evidence="1" id="KW-1133">Transmembrane helix</keyword>
<name>A0A4R6SX23_9SPHI</name>
<feature type="transmembrane region" description="Helical" evidence="1">
    <location>
        <begin position="302"/>
        <end position="322"/>
    </location>
</feature>
<sequence length="369" mass="41340">MSQGKINSLQLLRAVAVGLVIFVHAINVGVSKLTDFDYGNLFYNFNNWGAIGVDLFFAISGFIMTIVAPAYTKPGGWKKFFAKRIIRIVPLYYLLSGIDALLTVYLQHKHISFEVAIKTLIFIPVFDQGHFVTPLISVGWSLSFEVYFYALIGIVLLLKKRINEVLLVILVILSGTGLLLNDAGPLLKFLTSPMLLEFGFGILCGMLYKWFNTTDMEVGRKKMISIVLTGTGLILMLGSIFLNSTYKFYHPNVITDDNFIAFYRVVVWGLPAAIFMLGVIFLERSFKKDVPVVLILSGDASYSCYLIHGMIYPIVASVFKYLSLGPTLYLITIVPVCIGISIVFYQIVERPMVTGIDKLLNYKKPVIMQ</sequence>
<feature type="transmembrane region" description="Helical" evidence="1">
    <location>
        <begin position="50"/>
        <end position="72"/>
    </location>
</feature>
<feature type="transmembrane region" description="Helical" evidence="1">
    <location>
        <begin position="189"/>
        <end position="211"/>
    </location>
</feature>
<feature type="transmembrane region" description="Helical" evidence="1">
    <location>
        <begin position="12"/>
        <end position="30"/>
    </location>
</feature>
<feature type="transmembrane region" description="Helical" evidence="1">
    <location>
        <begin position="138"/>
        <end position="158"/>
    </location>
</feature>
<feature type="transmembrane region" description="Helical" evidence="1">
    <location>
        <begin position="223"/>
        <end position="242"/>
    </location>
</feature>
<keyword evidence="1" id="KW-0812">Transmembrane</keyword>
<dbReference type="Pfam" id="PF01757">
    <property type="entry name" value="Acyl_transf_3"/>
    <property type="match status" value="1"/>
</dbReference>
<dbReference type="OrthoDB" id="290051at2"/>
<organism evidence="3 4">
    <name type="scientific">Pedobacter metabolipauper</name>
    <dbReference type="NCBI Taxonomy" id="425513"/>
    <lineage>
        <taxon>Bacteria</taxon>
        <taxon>Pseudomonadati</taxon>
        <taxon>Bacteroidota</taxon>
        <taxon>Sphingobacteriia</taxon>
        <taxon>Sphingobacteriales</taxon>
        <taxon>Sphingobacteriaceae</taxon>
        <taxon>Pedobacter</taxon>
    </lineage>
</organism>
<evidence type="ECO:0000313" key="3">
    <source>
        <dbReference type="EMBL" id="TDQ10001.1"/>
    </source>
</evidence>
<dbReference type="GO" id="GO:0016020">
    <property type="term" value="C:membrane"/>
    <property type="evidence" value="ECO:0007669"/>
    <property type="project" value="TreeGrafter"/>
</dbReference>
<dbReference type="EMBL" id="SNYC01000004">
    <property type="protein sequence ID" value="TDQ10001.1"/>
    <property type="molecule type" value="Genomic_DNA"/>
</dbReference>
<gene>
    <name evidence="3" type="ORF">ATK78_2160</name>
</gene>
<accession>A0A4R6SX23</accession>
<evidence type="ECO:0000259" key="2">
    <source>
        <dbReference type="Pfam" id="PF01757"/>
    </source>
</evidence>
<protein>
    <submittedName>
        <fullName evidence="3">Peptidoglycan/LPS O-acetylase OafA/YrhL</fullName>
    </submittedName>
</protein>
<proteinExistence type="predicted"/>
<feature type="transmembrane region" description="Helical" evidence="1">
    <location>
        <begin position="84"/>
        <end position="106"/>
    </location>
</feature>
<dbReference type="GO" id="GO:0000271">
    <property type="term" value="P:polysaccharide biosynthetic process"/>
    <property type="evidence" value="ECO:0007669"/>
    <property type="project" value="TreeGrafter"/>
</dbReference>
<keyword evidence="4" id="KW-1185">Reference proteome</keyword>
<keyword evidence="1" id="KW-0472">Membrane</keyword>
<dbReference type="AlphaFoldDB" id="A0A4R6SX23"/>
<feature type="transmembrane region" description="Helical" evidence="1">
    <location>
        <begin position="165"/>
        <end position="183"/>
    </location>
</feature>